<keyword evidence="2" id="KW-1185">Reference proteome</keyword>
<dbReference type="SUPFAM" id="SSF53335">
    <property type="entry name" value="S-adenosyl-L-methionine-dependent methyltransferases"/>
    <property type="match status" value="1"/>
</dbReference>
<accession>A0A6G4UAT0</accession>
<dbReference type="InterPro" id="IPR006764">
    <property type="entry name" value="SAM_dep_MeTrfase_SAV2177_type"/>
</dbReference>
<organism evidence="1 2">
    <name type="scientific">Streptomyces coryli</name>
    <dbReference type="NCBI Taxonomy" id="1128680"/>
    <lineage>
        <taxon>Bacteria</taxon>
        <taxon>Bacillati</taxon>
        <taxon>Actinomycetota</taxon>
        <taxon>Actinomycetes</taxon>
        <taxon>Kitasatosporales</taxon>
        <taxon>Streptomycetaceae</taxon>
        <taxon>Streptomyces</taxon>
    </lineage>
</organism>
<sequence>MRISRYGESHPGRPEPLTTPAALRTLDRIRHDVRVTDNESVDPNVPHNARVWNYLLGGKDNYEADRRLGDQVADMLPAVKLIARGTREFLKHTVEHLAGPLGIRQFLDIGTGLPTADNTHEVAQRTAPSSRVVYVDNDPLVLAHARALLTSTPEGATQYVHADAGDPEKVLQEAAQTLDFDQPVALMLLSIVHFFDDEDAARVVRTLLDAVPSGSYLALAHGTFDLDGERDQDVVDTWNASTTTPLHGRSKEELAAWVSDLEVLDPGIVSVTNWRPEGLWTQAPAVPQYGLLARKP</sequence>
<dbReference type="Pfam" id="PF04672">
    <property type="entry name" value="Methyltransf_19"/>
    <property type="match status" value="1"/>
</dbReference>
<name>A0A6G4UAT0_9ACTN</name>
<evidence type="ECO:0000313" key="2">
    <source>
        <dbReference type="Proteomes" id="UP000481583"/>
    </source>
</evidence>
<dbReference type="AlphaFoldDB" id="A0A6G4UAT0"/>
<dbReference type="PIRSF" id="PIRSF017393">
    <property type="entry name" value="MTase_SAV2177"/>
    <property type="match status" value="1"/>
</dbReference>
<dbReference type="InterPro" id="IPR029063">
    <property type="entry name" value="SAM-dependent_MTases_sf"/>
</dbReference>
<dbReference type="Gene3D" id="3.40.50.150">
    <property type="entry name" value="Vaccinia Virus protein VP39"/>
    <property type="match status" value="1"/>
</dbReference>
<dbReference type="Proteomes" id="UP000481583">
    <property type="component" value="Unassembled WGS sequence"/>
</dbReference>
<reference evidence="1 2" key="1">
    <citation type="submission" date="2020-02" db="EMBL/GenBank/DDBJ databases">
        <title>Whole-genome analyses of novel actinobacteria.</title>
        <authorList>
            <person name="Sahin N."/>
        </authorList>
    </citation>
    <scope>NUCLEOTIDE SEQUENCE [LARGE SCALE GENOMIC DNA]</scope>
    <source>
        <strain evidence="1 2">A7024</strain>
    </source>
</reference>
<evidence type="ECO:0000313" key="1">
    <source>
        <dbReference type="EMBL" id="NGN69284.1"/>
    </source>
</evidence>
<dbReference type="EMBL" id="JAAKZV010000277">
    <property type="protein sequence ID" value="NGN69284.1"/>
    <property type="molecule type" value="Genomic_DNA"/>
</dbReference>
<comment type="caution">
    <text evidence="1">The sequence shown here is derived from an EMBL/GenBank/DDBJ whole genome shotgun (WGS) entry which is preliminary data.</text>
</comment>
<dbReference type="GO" id="GO:0032259">
    <property type="term" value="P:methylation"/>
    <property type="evidence" value="ECO:0007669"/>
    <property type="project" value="UniProtKB-KW"/>
</dbReference>
<dbReference type="GO" id="GO:0008168">
    <property type="term" value="F:methyltransferase activity"/>
    <property type="evidence" value="ECO:0007669"/>
    <property type="project" value="UniProtKB-KW"/>
</dbReference>
<keyword evidence="1" id="KW-0489">Methyltransferase</keyword>
<keyword evidence="1" id="KW-0808">Transferase</keyword>
<protein>
    <submittedName>
        <fullName evidence="1">SAM-dependent methyltransferase</fullName>
    </submittedName>
</protein>
<gene>
    <name evidence="1" type="ORF">G5C51_36035</name>
</gene>
<proteinExistence type="predicted"/>